<dbReference type="SMART" id="SM00131">
    <property type="entry name" value="KU"/>
    <property type="match status" value="1"/>
</dbReference>
<dbReference type="InterPro" id="IPR036880">
    <property type="entry name" value="Kunitz_BPTI_sf"/>
</dbReference>
<dbReference type="EMBL" id="SJOL01005999">
    <property type="protein sequence ID" value="TGZ69504.1"/>
    <property type="molecule type" value="Genomic_DNA"/>
</dbReference>
<dbReference type="Proteomes" id="UP000308267">
    <property type="component" value="Unassembled WGS sequence"/>
</dbReference>
<dbReference type="PRINTS" id="PR00759">
    <property type="entry name" value="BASICPTASE"/>
</dbReference>
<dbReference type="AlphaFoldDB" id="A0A4S2LZZ2"/>
<dbReference type="OrthoDB" id="6283405at2759"/>
<evidence type="ECO:0000313" key="4">
    <source>
        <dbReference type="EMBL" id="TGZ69505.1"/>
    </source>
</evidence>
<feature type="domain" description="BPTI/Kunitz inhibitor" evidence="3">
    <location>
        <begin position="38"/>
        <end position="86"/>
    </location>
</feature>
<dbReference type="PANTHER" id="PTHR10083:SF374">
    <property type="entry name" value="BPTI_KUNITZ INHIBITOR DOMAIN-CONTAINING PROTEIN"/>
    <property type="match status" value="1"/>
</dbReference>
<comment type="caution">
    <text evidence="4">The sequence shown here is derived from an EMBL/GenBank/DDBJ whole genome shotgun (WGS) entry which is preliminary data.</text>
</comment>
<organism evidence="4 5">
    <name type="scientific">Opisthorchis felineus</name>
    <dbReference type="NCBI Taxonomy" id="147828"/>
    <lineage>
        <taxon>Eukaryota</taxon>
        <taxon>Metazoa</taxon>
        <taxon>Spiralia</taxon>
        <taxon>Lophotrochozoa</taxon>
        <taxon>Platyhelminthes</taxon>
        <taxon>Trematoda</taxon>
        <taxon>Digenea</taxon>
        <taxon>Opisthorchiida</taxon>
        <taxon>Opisthorchiata</taxon>
        <taxon>Opisthorchiidae</taxon>
        <taxon>Opisthorchis</taxon>
    </lineage>
</organism>
<dbReference type="GO" id="GO:0004867">
    <property type="term" value="F:serine-type endopeptidase inhibitor activity"/>
    <property type="evidence" value="ECO:0007669"/>
    <property type="project" value="InterPro"/>
</dbReference>
<evidence type="ECO:0000259" key="3">
    <source>
        <dbReference type="PROSITE" id="PS50279"/>
    </source>
</evidence>
<dbReference type="STRING" id="147828.A0A4S2LZZ2"/>
<dbReference type="Gene3D" id="4.10.410.10">
    <property type="entry name" value="Pancreatic trypsin inhibitor Kunitz domain"/>
    <property type="match status" value="1"/>
</dbReference>
<keyword evidence="1" id="KW-1015">Disulfide bond</keyword>
<dbReference type="PANTHER" id="PTHR10083">
    <property type="entry name" value="KUNITZ-TYPE PROTEASE INHIBITOR-RELATED"/>
    <property type="match status" value="1"/>
</dbReference>
<dbReference type="CDD" id="cd22593">
    <property type="entry name" value="Kunitz_conkunitzin"/>
    <property type="match status" value="1"/>
</dbReference>
<evidence type="ECO:0000256" key="2">
    <source>
        <dbReference type="SAM" id="SignalP"/>
    </source>
</evidence>
<protein>
    <recommendedName>
        <fullName evidence="3">BPTI/Kunitz inhibitor domain-containing protein</fullName>
    </recommendedName>
</protein>
<reference evidence="4 5" key="1">
    <citation type="journal article" date="2019" name="BMC Genomics">
        <title>New insights from Opisthorchis felineus genome: update on genomics of the epidemiologically important liver flukes.</title>
        <authorList>
            <person name="Ershov N.I."/>
            <person name="Mordvinov V.A."/>
            <person name="Prokhortchouk E.B."/>
            <person name="Pakharukova M.Y."/>
            <person name="Gunbin K.V."/>
            <person name="Ustyantsev K."/>
            <person name="Genaev M.A."/>
            <person name="Blinov A.G."/>
            <person name="Mazur A."/>
            <person name="Boulygina E."/>
            <person name="Tsygankova S."/>
            <person name="Khrameeva E."/>
            <person name="Chekanov N."/>
            <person name="Fan G."/>
            <person name="Xiao A."/>
            <person name="Zhang H."/>
            <person name="Xu X."/>
            <person name="Yang H."/>
            <person name="Solovyev V."/>
            <person name="Lee S.M."/>
            <person name="Liu X."/>
            <person name="Afonnikov D.A."/>
            <person name="Skryabin K.G."/>
        </authorList>
    </citation>
    <scope>NUCLEOTIDE SEQUENCE [LARGE SCALE GENOMIC DNA]</scope>
    <source>
        <strain evidence="4">AK-0245</strain>
        <tissue evidence="4">Whole organism</tissue>
    </source>
</reference>
<dbReference type="Pfam" id="PF00014">
    <property type="entry name" value="Kunitz_BPTI"/>
    <property type="match status" value="1"/>
</dbReference>
<keyword evidence="2" id="KW-0732">Signal</keyword>
<keyword evidence="5" id="KW-1185">Reference proteome</keyword>
<dbReference type="InterPro" id="IPR050098">
    <property type="entry name" value="TFPI/VKTCI-like"/>
</dbReference>
<dbReference type="SUPFAM" id="SSF57362">
    <property type="entry name" value="BPTI-like"/>
    <property type="match status" value="1"/>
</dbReference>
<name>A0A4S2LZZ2_OPIFE</name>
<feature type="chain" id="PRO_5033831270" description="BPTI/Kunitz inhibitor domain-containing protein" evidence="2">
    <location>
        <begin position="24"/>
        <end position="89"/>
    </location>
</feature>
<sequence length="89" mass="9645">MNNSMQFYNFVSLLFCALTFAQAATLQGKSETQDVDKCSLPIEPGTGTASLSRFAFDGSQCVAFIYSGLGGNANRFPIIQECEAECENK</sequence>
<gene>
    <name evidence="4" type="ORF">CRM22_003710</name>
</gene>
<feature type="signal peptide" evidence="2">
    <location>
        <begin position="1"/>
        <end position="23"/>
    </location>
</feature>
<dbReference type="GO" id="GO:0005615">
    <property type="term" value="C:extracellular space"/>
    <property type="evidence" value="ECO:0007669"/>
    <property type="project" value="TreeGrafter"/>
</dbReference>
<evidence type="ECO:0000256" key="1">
    <source>
        <dbReference type="ARBA" id="ARBA00023157"/>
    </source>
</evidence>
<accession>A0A4S2LZZ2</accession>
<proteinExistence type="predicted"/>
<dbReference type="PROSITE" id="PS50279">
    <property type="entry name" value="BPTI_KUNITZ_2"/>
    <property type="match status" value="1"/>
</dbReference>
<evidence type="ECO:0000313" key="5">
    <source>
        <dbReference type="Proteomes" id="UP000308267"/>
    </source>
</evidence>
<dbReference type="EMBL" id="SJOL01005999">
    <property type="protein sequence ID" value="TGZ69505.1"/>
    <property type="molecule type" value="Genomic_DNA"/>
</dbReference>
<dbReference type="InterPro" id="IPR002223">
    <property type="entry name" value="Kunitz_BPTI"/>
</dbReference>